<organism evidence="2 4">
    <name type="scientific">Encephalitozoon hellem</name>
    <name type="common">Microsporidian parasite</name>
    <dbReference type="NCBI Taxonomy" id="27973"/>
    <lineage>
        <taxon>Eukaryota</taxon>
        <taxon>Fungi</taxon>
        <taxon>Fungi incertae sedis</taxon>
        <taxon>Microsporidia</taxon>
        <taxon>Unikaryonidae</taxon>
        <taxon>Encephalitozoon</taxon>
    </lineage>
</organism>
<dbReference type="OrthoDB" id="26371at2759"/>
<dbReference type="InterPro" id="IPR035969">
    <property type="entry name" value="Rab-GAP_TBC_sf"/>
</dbReference>
<feature type="domain" description="Rab-GAP TBC" evidence="1">
    <location>
        <begin position="27"/>
        <end position="259"/>
    </location>
</feature>
<evidence type="ECO:0000259" key="1">
    <source>
        <dbReference type="PROSITE" id="PS50086"/>
    </source>
</evidence>
<dbReference type="Gene3D" id="1.10.8.270">
    <property type="entry name" value="putative rabgap domain of human tbc1 domain family member 14 like domains"/>
    <property type="match status" value="1"/>
</dbReference>
<accession>A0A9Q9C5S7</accession>
<dbReference type="PANTHER" id="PTHR22957:SF26">
    <property type="entry name" value="LD44506P"/>
    <property type="match status" value="1"/>
</dbReference>
<dbReference type="SUPFAM" id="SSF47923">
    <property type="entry name" value="Ypt/Rab-GAP domain of gyp1p"/>
    <property type="match status" value="2"/>
</dbReference>
<dbReference type="Pfam" id="PF00566">
    <property type="entry name" value="RabGAP-TBC"/>
    <property type="match status" value="1"/>
</dbReference>
<evidence type="ECO:0000313" key="4">
    <source>
        <dbReference type="Proteomes" id="UP001059546"/>
    </source>
</evidence>
<proteinExistence type="predicted"/>
<evidence type="ECO:0000313" key="2">
    <source>
        <dbReference type="EMBL" id="UTX43047.1"/>
    </source>
</evidence>
<dbReference type="Proteomes" id="UP001059546">
    <property type="component" value="Chromosome IV"/>
</dbReference>
<dbReference type="Gene3D" id="1.10.472.80">
    <property type="entry name" value="Ypt/Rab-GAP domain of gyp1p, domain 3"/>
    <property type="match status" value="1"/>
</dbReference>
<dbReference type="PANTHER" id="PTHR22957">
    <property type="entry name" value="TBC1 DOMAIN FAMILY MEMBER GTPASE-ACTIVATING PROTEIN"/>
    <property type="match status" value="1"/>
</dbReference>
<keyword evidence="5" id="KW-1185">Reference proteome</keyword>
<dbReference type="Proteomes" id="UP001217963">
    <property type="component" value="Chromosome IV"/>
</dbReference>
<dbReference type="EMBL" id="CP075150">
    <property type="protein sequence ID" value="UTX43047.1"/>
    <property type="molecule type" value="Genomic_DNA"/>
</dbReference>
<reference evidence="2" key="1">
    <citation type="submission" date="2021-05" db="EMBL/GenBank/DDBJ databases">
        <title>Encephalitozoon hellem ATCC 50604 Complete Genome.</title>
        <authorList>
            <person name="Mascarenhas dos Santos A.C."/>
            <person name="Julian A.T."/>
            <person name="Pombert J.-F."/>
        </authorList>
    </citation>
    <scope>NUCLEOTIDE SEQUENCE</scope>
    <source>
        <strain evidence="2">ATCC 50604</strain>
    </source>
</reference>
<dbReference type="PROSITE" id="PS50086">
    <property type="entry name" value="TBC_RABGAP"/>
    <property type="match status" value="1"/>
</dbReference>
<dbReference type="InterPro" id="IPR000195">
    <property type="entry name" value="Rab-GAP-TBC_dom"/>
</dbReference>
<dbReference type="AlphaFoldDB" id="A0A9Q9C5S7"/>
<gene>
    <name evidence="2" type="ORF">GPU96_04g07820</name>
    <name evidence="3" type="ORF">PFJ87_04g01800</name>
</gene>
<evidence type="ECO:0000313" key="5">
    <source>
        <dbReference type="Proteomes" id="UP001217963"/>
    </source>
</evidence>
<dbReference type="EMBL" id="CP119065">
    <property type="protein sequence ID" value="WEL38504.1"/>
    <property type="molecule type" value="Genomic_DNA"/>
</dbReference>
<evidence type="ECO:0000313" key="3">
    <source>
        <dbReference type="EMBL" id="WEL38504.1"/>
    </source>
</evidence>
<dbReference type="SMART" id="SM00164">
    <property type="entry name" value="TBC"/>
    <property type="match status" value="1"/>
</dbReference>
<protein>
    <submittedName>
        <fullName evidence="3">GTP-binding protein YPT1</fullName>
    </submittedName>
    <submittedName>
        <fullName evidence="2">GTPase-activating protein Gyp1</fullName>
    </submittedName>
</protein>
<dbReference type="GO" id="GO:0005096">
    <property type="term" value="F:GTPase activator activity"/>
    <property type="evidence" value="ECO:0007669"/>
    <property type="project" value="TreeGrafter"/>
</dbReference>
<name>A0A9Q9C5S7_ENCHE</name>
<reference evidence="3 5" key="2">
    <citation type="submission" date="2023-02" db="EMBL/GenBank/DDBJ databases">
        <title>Encephalitozoon hellem ATCC 50451 complete genome.</title>
        <authorList>
            <person name="Mascarenhas dos Santos A.C."/>
            <person name="Julian A.T."/>
            <person name="Pombert J.-F."/>
        </authorList>
    </citation>
    <scope>NUCLEOTIDE SEQUENCE [LARGE SCALE GENOMIC DNA]</scope>
    <source>
        <strain evidence="3 5">ATCC 50451</strain>
    </source>
</reference>
<sequence length="330" mass="39063">MKDSPNNKVFGESIIDEKLVRKLCFGGVCSDYRCVAWRIIFQVVGLRRQSHANEIETRQRKYMGMAAKMGCSWPTDKDKYSVNEIIDKDCLTRPNGTYHYGNIRLHEKIAHQIDLDIKRIDPRYKTYADVDISYMYYHILWLIAQRRPQLGYVQGMADILVPFVLVFSHENIEKAESSTYFCYSRLLDEIQHNIIELQAGMIKGMDLILQTVDPDFHKFLKDIGLEIHMFAFRWFNCFFTREFKMPVLLKVLDTIFASDNISESLLYFGVALLMRLKPVLIENNFSYNILFLQSIYEREWEEAEIELVLSSAKFYRKVTSRQLIWSRFWD</sequence>